<sequence length="213" mass="22026">MVTEQGKGGVGPVGLGPARRQSLGQLAGHPRSRLCPGRRLQSRVEVFDAPGQVGAVHGEVVGDVVEGVAACVAEVVDLRRYLDGSQALGRQGLAALLLGTPEDEVGDTAARRLGAAQMALFTGLMTQWLTDPDQAPDASEIVAGVDVGEHATGGLGGKRTVQTEQEQLPAEGSRGPRKQFADPGGRRRVPLGGGDGGRSRIVVVEHPGPNVVR</sequence>
<feature type="region of interest" description="Disordered" evidence="1">
    <location>
        <begin position="1"/>
        <end position="31"/>
    </location>
</feature>
<accession>A0ABZ1JVD4</accession>
<dbReference type="EMBL" id="CP108135">
    <property type="protein sequence ID" value="WTP64135.1"/>
    <property type="molecule type" value="Genomic_DNA"/>
</dbReference>
<dbReference type="Proteomes" id="UP001622496">
    <property type="component" value="Chromosome"/>
</dbReference>
<evidence type="ECO:0000313" key="2">
    <source>
        <dbReference type="EMBL" id="WTP64135.1"/>
    </source>
</evidence>
<feature type="region of interest" description="Disordered" evidence="1">
    <location>
        <begin position="165"/>
        <end position="213"/>
    </location>
</feature>
<keyword evidence="3" id="KW-1185">Reference proteome</keyword>
<proteinExistence type="predicted"/>
<name>A0ABZ1JVD4_9ACTN</name>
<gene>
    <name evidence="2" type="ORF">OG560_01450</name>
</gene>
<protein>
    <submittedName>
        <fullName evidence="2">Uncharacterized protein</fullName>
    </submittedName>
</protein>
<reference evidence="2 3" key="1">
    <citation type="submission" date="2022-10" db="EMBL/GenBank/DDBJ databases">
        <title>The complete genomes of actinobacterial strains from the NBC collection.</title>
        <authorList>
            <person name="Joergensen T.S."/>
            <person name="Alvarez Arevalo M."/>
            <person name="Sterndorff E.B."/>
            <person name="Faurdal D."/>
            <person name="Vuksanovic O."/>
            <person name="Mourched A.-S."/>
            <person name="Charusanti P."/>
            <person name="Shaw S."/>
            <person name="Blin K."/>
            <person name="Weber T."/>
        </authorList>
    </citation>
    <scope>NUCLEOTIDE SEQUENCE [LARGE SCALE GENOMIC DNA]</scope>
    <source>
        <strain evidence="2 3">NBC_00185</strain>
    </source>
</reference>
<evidence type="ECO:0000256" key="1">
    <source>
        <dbReference type="SAM" id="MobiDB-lite"/>
    </source>
</evidence>
<organism evidence="2 3">
    <name type="scientific">[Kitasatospora] papulosa</name>
    <dbReference type="NCBI Taxonomy" id="1464011"/>
    <lineage>
        <taxon>Bacteria</taxon>
        <taxon>Bacillati</taxon>
        <taxon>Actinomycetota</taxon>
        <taxon>Actinomycetes</taxon>
        <taxon>Kitasatosporales</taxon>
        <taxon>Streptomycetaceae</taxon>
        <taxon>Streptomyces</taxon>
    </lineage>
</organism>
<evidence type="ECO:0000313" key="3">
    <source>
        <dbReference type="Proteomes" id="UP001622496"/>
    </source>
</evidence>
<feature type="compositionally biased region" description="Gly residues" evidence="1">
    <location>
        <begin position="1"/>
        <end position="14"/>
    </location>
</feature>
<dbReference type="RefSeq" id="WP_158713584.1">
    <property type="nucleotide sequence ID" value="NZ_CP108135.1"/>
</dbReference>